<dbReference type="RefSeq" id="WP_143417821.1">
    <property type="nucleotide sequence ID" value="NZ_VJXR01000014.1"/>
</dbReference>
<dbReference type="InterPro" id="IPR000014">
    <property type="entry name" value="PAS"/>
</dbReference>
<evidence type="ECO:0000259" key="2">
    <source>
        <dbReference type="SMART" id="SM00091"/>
    </source>
</evidence>
<dbReference type="SUPFAM" id="SSF55785">
    <property type="entry name" value="PYP-like sensor domain (PAS domain)"/>
    <property type="match status" value="1"/>
</dbReference>
<dbReference type="AlphaFoldDB" id="A0A552WU12"/>
<dbReference type="EMBL" id="VJXR01000014">
    <property type="protein sequence ID" value="TRW46049.1"/>
    <property type="molecule type" value="Genomic_DNA"/>
</dbReference>
<dbReference type="InterPro" id="IPR029016">
    <property type="entry name" value="GAF-like_dom_sf"/>
</dbReference>
<dbReference type="Gene3D" id="3.60.40.10">
    <property type="entry name" value="PPM-type phosphatase domain"/>
    <property type="match status" value="1"/>
</dbReference>
<gene>
    <name evidence="4" type="ORF">FJ693_07040</name>
</gene>
<dbReference type="SMART" id="SM00331">
    <property type="entry name" value="PP2C_SIG"/>
    <property type="match status" value="1"/>
</dbReference>
<dbReference type="SUPFAM" id="SSF55781">
    <property type="entry name" value="GAF domain-like"/>
    <property type="match status" value="1"/>
</dbReference>
<keyword evidence="1" id="KW-0378">Hydrolase</keyword>
<dbReference type="InterPro" id="IPR052016">
    <property type="entry name" value="Bact_Sigma-Reg"/>
</dbReference>
<dbReference type="GO" id="GO:0016791">
    <property type="term" value="F:phosphatase activity"/>
    <property type="evidence" value="ECO:0007669"/>
    <property type="project" value="TreeGrafter"/>
</dbReference>
<reference evidence="4 5" key="1">
    <citation type="submission" date="2019-07" db="EMBL/GenBank/DDBJ databases">
        <title>Georgenia wutianyii sp. nov. and Georgenia *** sp. nov. isolated from plateau pika (Ochotona curzoniae) in the Qinghai-Tibet plateau of China.</title>
        <authorList>
            <person name="Tian Z."/>
        </authorList>
    </citation>
    <scope>NUCLEOTIDE SEQUENCE [LARGE SCALE GENOMIC DNA]</scope>
    <source>
        <strain evidence="4 5">Z446</strain>
    </source>
</reference>
<proteinExistence type="predicted"/>
<dbReference type="SMART" id="SM00091">
    <property type="entry name" value="PAS"/>
    <property type="match status" value="1"/>
</dbReference>
<dbReference type="PANTHER" id="PTHR43156:SF2">
    <property type="entry name" value="STAGE II SPORULATION PROTEIN E"/>
    <property type="match status" value="1"/>
</dbReference>
<dbReference type="InterPro" id="IPR035965">
    <property type="entry name" value="PAS-like_dom_sf"/>
</dbReference>
<sequence length="503" mass="52961">MTDRASAWDEAPCGLLTLAEDGTVLVANRTFLQWVGRPAAEVVGLVRLSQMLSVGGRIYWETHLSPLLHLEGRADEVALELRGPHGRLPVLMTAVAATDGTGEIRVSISSARDRSRYERELLAARKHADAAARRTRVLQEVTGALSAAVGRDGVAAALLGAARPLGARAATCWLADPGGRLVPHSATGEAVETSHLPAGPWPRAATHREGRVFVPLHGQAALAGVLSLLPDDGAGGAPPDLATLTAVGQQAGIALDRARFFDRSAAIAHQLQQALLTAPLPQDDRFVVSTAYWPGEEPLEVGGDWHDSFLLDDQVLAVVVGDIVGHGLDAAIAMGQLRSAVRAVAGPAVGPARVLAALDPFVRRVPAAAFATLVYGELNLTTGRFRFACAGHPPPVHIGGDGAARLVWDGRSTPLGLSVPGRVRAEAGFDLAPGDRLLLYTDGLVERRDQALPARLERLAKVGAEVHSLNPDEAVRSLIERMLPAANGHDDVCLLLLSWSPTS</sequence>
<keyword evidence="5" id="KW-1185">Reference proteome</keyword>
<dbReference type="InterPro" id="IPR001932">
    <property type="entry name" value="PPM-type_phosphatase-like_dom"/>
</dbReference>
<dbReference type="Gene3D" id="3.30.450.40">
    <property type="match status" value="1"/>
</dbReference>
<dbReference type="CDD" id="cd00130">
    <property type="entry name" value="PAS"/>
    <property type="match status" value="1"/>
</dbReference>
<evidence type="ECO:0000259" key="3">
    <source>
        <dbReference type="SMART" id="SM00331"/>
    </source>
</evidence>
<accession>A0A552WU12</accession>
<dbReference type="SUPFAM" id="SSF81606">
    <property type="entry name" value="PP2C-like"/>
    <property type="match status" value="1"/>
</dbReference>
<dbReference type="PANTHER" id="PTHR43156">
    <property type="entry name" value="STAGE II SPORULATION PROTEIN E-RELATED"/>
    <property type="match status" value="1"/>
</dbReference>
<feature type="domain" description="PAS" evidence="2">
    <location>
        <begin position="2"/>
        <end position="69"/>
    </location>
</feature>
<evidence type="ECO:0000313" key="4">
    <source>
        <dbReference type="EMBL" id="TRW46049.1"/>
    </source>
</evidence>
<dbReference type="InterPro" id="IPR036457">
    <property type="entry name" value="PPM-type-like_dom_sf"/>
</dbReference>
<protein>
    <submittedName>
        <fullName evidence="4">SpoIIE family protein phosphatase</fullName>
    </submittedName>
</protein>
<evidence type="ECO:0000313" key="5">
    <source>
        <dbReference type="Proteomes" id="UP000318693"/>
    </source>
</evidence>
<name>A0A552WU12_9MICO</name>
<comment type="caution">
    <text evidence="4">The sequence shown here is derived from an EMBL/GenBank/DDBJ whole genome shotgun (WGS) entry which is preliminary data.</text>
</comment>
<organism evidence="4 5">
    <name type="scientific">Georgenia yuyongxinii</name>
    <dbReference type="NCBI Taxonomy" id="2589797"/>
    <lineage>
        <taxon>Bacteria</taxon>
        <taxon>Bacillati</taxon>
        <taxon>Actinomycetota</taxon>
        <taxon>Actinomycetes</taxon>
        <taxon>Micrococcales</taxon>
        <taxon>Bogoriellaceae</taxon>
        <taxon>Georgenia</taxon>
    </lineage>
</organism>
<dbReference type="Pfam" id="PF07228">
    <property type="entry name" value="SpoIIE"/>
    <property type="match status" value="1"/>
</dbReference>
<feature type="domain" description="PPM-type phosphatase" evidence="3">
    <location>
        <begin position="283"/>
        <end position="499"/>
    </location>
</feature>
<dbReference type="Proteomes" id="UP000318693">
    <property type="component" value="Unassembled WGS sequence"/>
</dbReference>
<evidence type="ECO:0000256" key="1">
    <source>
        <dbReference type="ARBA" id="ARBA00022801"/>
    </source>
</evidence>
<dbReference type="Gene3D" id="3.30.450.20">
    <property type="entry name" value="PAS domain"/>
    <property type="match status" value="1"/>
</dbReference>